<dbReference type="EMBL" id="JACFYF010000001">
    <property type="protein sequence ID" value="MBA5761187.1"/>
    <property type="molecule type" value="Genomic_DNA"/>
</dbReference>
<dbReference type="Proteomes" id="UP000571701">
    <property type="component" value="Unassembled WGS sequence"/>
</dbReference>
<protein>
    <submittedName>
        <fullName evidence="1">Uncharacterized protein</fullName>
    </submittedName>
</protein>
<proteinExistence type="predicted"/>
<gene>
    <name evidence="1" type="ORF">H2O73_02435</name>
</gene>
<keyword evidence="2" id="KW-1185">Reference proteome</keyword>
<dbReference type="RefSeq" id="WP_182106159.1">
    <property type="nucleotide sequence ID" value="NZ_JACFYF010000001.1"/>
</dbReference>
<reference evidence="1 2" key="1">
    <citation type="submission" date="2020-07" db="EMBL/GenBank/DDBJ databases">
        <title>Vibrio marinisediminis sp. nov., isolated from marine sediment.</title>
        <authorList>
            <person name="Ji X."/>
        </authorList>
    </citation>
    <scope>NUCLEOTIDE SEQUENCE [LARGE SCALE GENOMIC DNA]</scope>
    <source>
        <strain evidence="1 2">404</strain>
    </source>
</reference>
<name>A0A7W2FNF0_9VIBR</name>
<dbReference type="AlphaFoldDB" id="A0A7W2FNF0"/>
<evidence type="ECO:0000313" key="2">
    <source>
        <dbReference type="Proteomes" id="UP000571701"/>
    </source>
</evidence>
<accession>A0A7W2FNF0</accession>
<comment type="caution">
    <text evidence="1">The sequence shown here is derived from an EMBL/GenBank/DDBJ whole genome shotgun (WGS) entry which is preliminary data.</text>
</comment>
<sequence>MEKEKVHIHANCKSSLSNLQQIIADLVDYVESRAQSKGLNRVTTLRQSQQRLLKYKELLLHKSHIEESELLLSYIELSKIEKSIAKLGVQALTQTIDELEKHLI</sequence>
<evidence type="ECO:0000313" key="1">
    <source>
        <dbReference type="EMBL" id="MBA5761187.1"/>
    </source>
</evidence>
<organism evidence="1 2">
    <name type="scientific">Vibrio marinisediminis</name>
    <dbReference type="NCBI Taxonomy" id="2758441"/>
    <lineage>
        <taxon>Bacteria</taxon>
        <taxon>Pseudomonadati</taxon>
        <taxon>Pseudomonadota</taxon>
        <taxon>Gammaproteobacteria</taxon>
        <taxon>Vibrionales</taxon>
        <taxon>Vibrionaceae</taxon>
        <taxon>Vibrio</taxon>
    </lineage>
</organism>